<reference evidence="1 2" key="1">
    <citation type="submission" date="2018-11" db="EMBL/GenBank/DDBJ databases">
        <authorList>
            <consortium name="Pathogen Informatics"/>
        </authorList>
    </citation>
    <scope>NUCLEOTIDE SEQUENCE [LARGE SCALE GENOMIC DNA]</scope>
    <source>
        <strain evidence="1 2">MHpl1</strain>
    </source>
</reference>
<gene>
    <name evidence="1" type="ORF">HPLM_LOCUS12655</name>
</gene>
<name>A0A3P7WHP2_HAEPC</name>
<organism evidence="1 2">
    <name type="scientific">Haemonchus placei</name>
    <name type="common">Barber's pole worm</name>
    <dbReference type="NCBI Taxonomy" id="6290"/>
    <lineage>
        <taxon>Eukaryota</taxon>
        <taxon>Metazoa</taxon>
        <taxon>Ecdysozoa</taxon>
        <taxon>Nematoda</taxon>
        <taxon>Chromadorea</taxon>
        <taxon>Rhabditida</taxon>
        <taxon>Rhabditina</taxon>
        <taxon>Rhabditomorpha</taxon>
        <taxon>Strongyloidea</taxon>
        <taxon>Trichostrongylidae</taxon>
        <taxon>Haemonchus</taxon>
    </lineage>
</organism>
<evidence type="ECO:0000313" key="1">
    <source>
        <dbReference type="EMBL" id="VDO46297.1"/>
    </source>
</evidence>
<accession>A0A3P7WHP2</accession>
<sequence length="66" mass="7863">MFEAEGCLVLMEKHPNLHFVRFHFVLAHFRLGSSHQLYPRKYCTAILDFDLIRTIPRTFPLWAESD</sequence>
<dbReference type="Proteomes" id="UP000268014">
    <property type="component" value="Unassembled WGS sequence"/>
</dbReference>
<dbReference type="AlphaFoldDB" id="A0A3P7WHP2"/>
<protein>
    <submittedName>
        <fullName evidence="1">Uncharacterized protein</fullName>
    </submittedName>
</protein>
<keyword evidence="2" id="KW-1185">Reference proteome</keyword>
<dbReference type="EMBL" id="UZAF01017932">
    <property type="protein sequence ID" value="VDO46297.1"/>
    <property type="molecule type" value="Genomic_DNA"/>
</dbReference>
<evidence type="ECO:0000313" key="2">
    <source>
        <dbReference type="Proteomes" id="UP000268014"/>
    </source>
</evidence>
<proteinExistence type="predicted"/>